<dbReference type="AlphaFoldDB" id="C0GC87"/>
<evidence type="ECO:0000259" key="7">
    <source>
        <dbReference type="PROSITE" id="PS50156"/>
    </source>
</evidence>
<evidence type="ECO:0000256" key="1">
    <source>
        <dbReference type="ARBA" id="ARBA00004651"/>
    </source>
</evidence>
<comment type="subcellular location">
    <subcellularLocation>
        <location evidence="1">Cell membrane</location>
        <topology evidence="1">Multi-pass membrane protein</topology>
    </subcellularLocation>
</comment>
<dbReference type="eggNOG" id="COG1033">
    <property type="taxonomic scope" value="Bacteria"/>
</dbReference>
<dbReference type="GO" id="GO:0005886">
    <property type="term" value="C:plasma membrane"/>
    <property type="evidence" value="ECO:0007669"/>
    <property type="project" value="UniProtKB-SubCell"/>
</dbReference>
<feature type="transmembrane region" description="Helical" evidence="6">
    <location>
        <begin position="396"/>
        <end position="418"/>
    </location>
</feature>
<feature type="transmembrane region" description="Helical" evidence="6">
    <location>
        <begin position="296"/>
        <end position="314"/>
    </location>
</feature>
<sequence length="461" mass="50857">MRFNRIFRNTYKYMGPSVLIAMVATILGFTALFISPVPMIADFGKTLTLGLAVSFLAALIILTTNLYIRDKYFCDHTAAKACQLPPENKWLETMLAKLTKLVLSKKFLILTICLAITVWGFFGDTNVGVQTDIETFMPQDTPELVEIREFRDLMGSTDQLAIMVQGSDLLDDKNLAWVDTLTTGVENQFPEIIDSTVSITGLFGETVDNETLTKQNMSDFLDDLPETQRKLFIDEDRQTTIITLNIARLENDSVKTFINDLNQYLADNELQGIEPTVTGQAVIDAEMLSALTSGRMEMSLLGIGLVFMGLLFIYRSFLKAIVPVFPISLIIGWSGGAMYLLGLDYTPLTATMGALIIGIGTEFTILLMERYFEEKAKGASKEEAMVTTVSKIGQPILASGLTTIGGFSALLFSDFLILREFGVVTLLNITFCLISALVVLPPLIIMLDRNKTKSVSAVNPA</sequence>
<evidence type="ECO:0000313" key="8">
    <source>
        <dbReference type="EMBL" id="EEG78822.1"/>
    </source>
</evidence>
<evidence type="ECO:0000313" key="9">
    <source>
        <dbReference type="Proteomes" id="UP000006443"/>
    </source>
</evidence>
<dbReference type="InterPro" id="IPR050545">
    <property type="entry name" value="Mycobact_MmpL"/>
</dbReference>
<feature type="transmembrane region" description="Helical" evidence="6">
    <location>
        <begin position="424"/>
        <end position="447"/>
    </location>
</feature>
<evidence type="ECO:0000256" key="4">
    <source>
        <dbReference type="ARBA" id="ARBA00022989"/>
    </source>
</evidence>
<dbReference type="PROSITE" id="PS50156">
    <property type="entry name" value="SSD"/>
    <property type="match status" value="1"/>
</dbReference>
<dbReference type="InterPro" id="IPR000731">
    <property type="entry name" value="SSD"/>
</dbReference>
<dbReference type="OrthoDB" id="9782006at2"/>
<keyword evidence="4 6" id="KW-1133">Transmembrane helix</keyword>
<dbReference type="Pfam" id="PF03176">
    <property type="entry name" value="MMPL"/>
    <property type="match status" value="1"/>
</dbReference>
<name>C0GC87_DETAL</name>
<keyword evidence="9" id="KW-1185">Reference proteome</keyword>
<evidence type="ECO:0000256" key="6">
    <source>
        <dbReference type="SAM" id="Phobius"/>
    </source>
</evidence>
<feature type="transmembrane region" description="Helical" evidence="6">
    <location>
        <begin position="12"/>
        <end position="34"/>
    </location>
</feature>
<dbReference type="EMBL" id="ACJM01000001">
    <property type="protein sequence ID" value="EEG78822.1"/>
    <property type="molecule type" value="Genomic_DNA"/>
</dbReference>
<feature type="transmembrane region" description="Helical" evidence="6">
    <location>
        <begin position="348"/>
        <end position="368"/>
    </location>
</feature>
<dbReference type="PANTHER" id="PTHR33406">
    <property type="entry name" value="MEMBRANE PROTEIN MJ1562-RELATED"/>
    <property type="match status" value="1"/>
</dbReference>
<dbReference type="PANTHER" id="PTHR33406:SF13">
    <property type="entry name" value="MEMBRANE PROTEIN YDFJ"/>
    <property type="match status" value="1"/>
</dbReference>
<evidence type="ECO:0000256" key="3">
    <source>
        <dbReference type="ARBA" id="ARBA00022692"/>
    </source>
</evidence>
<feature type="transmembrane region" description="Helical" evidence="6">
    <location>
        <begin position="107"/>
        <end position="123"/>
    </location>
</feature>
<dbReference type="STRING" id="555088.DealDRAFT_0096"/>
<feature type="domain" description="SSD" evidence="7">
    <location>
        <begin position="320"/>
        <end position="446"/>
    </location>
</feature>
<feature type="transmembrane region" description="Helical" evidence="6">
    <location>
        <begin position="46"/>
        <end position="68"/>
    </location>
</feature>
<gene>
    <name evidence="8" type="ORF">DealDRAFT_0096</name>
</gene>
<comment type="caution">
    <text evidence="8">The sequence shown here is derived from an EMBL/GenBank/DDBJ whole genome shotgun (WGS) entry which is preliminary data.</text>
</comment>
<protein>
    <submittedName>
        <fullName evidence="8">Hydrophobe/amphiphile efflux-3 HAE3</fullName>
    </submittedName>
</protein>
<reference evidence="8 9" key="1">
    <citation type="submission" date="2009-02" db="EMBL/GenBank/DDBJ databases">
        <title>Sequencing of the draft genome and assembly of Dethiobacter alkaliphilus AHT 1.</title>
        <authorList>
            <consortium name="US DOE Joint Genome Institute (JGI-PGF)"/>
            <person name="Lucas S."/>
            <person name="Copeland A."/>
            <person name="Lapidus A."/>
            <person name="Glavina del Rio T."/>
            <person name="Dalin E."/>
            <person name="Tice H."/>
            <person name="Bruce D."/>
            <person name="Goodwin L."/>
            <person name="Pitluck S."/>
            <person name="Larimer F."/>
            <person name="Land M.L."/>
            <person name="Hauser L."/>
            <person name="Muyzer G."/>
        </authorList>
    </citation>
    <scope>NUCLEOTIDE SEQUENCE [LARGE SCALE GENOMIC DNA]</scope>
    <source>
        <strain evidence="8 9">AHT 1</strain>
    </source>
</reference>
<dbReference type="RefSeq" id="WP_008513816.1">
    <property type="nucleotide sequence ID" value="NZ_ACJM01000001.1"/>
</dbReference>
<proteinExistence type="predicted"/>
<dbReference type="InterPro" id="IPR004869">
    <property type="entry name" value="MMPL_dom"/>
</dbReference>
<feature type="transmembrane region" description="Helical" evidence="6">
    <location>
        <begin position="321"/>
        <end position="342"/>
    </location>
</feature>
<evidence type="ECO:0000256" key="5">
    <source>
        <dbReference type="ARBA" id="ARBA00023136"/>
    </source>
</evidence>
<dbReference type="SUPFAM" id="SSF82866">
    <property type="entry name" value="Multidrug efflux transporter AcrB transmembrane domain"/>
    <property type="match status" value="2"/>
</dbReference>
<accession>C0GC87</accession>
<evidence type="ECO:0000256" key="2">
    <source>
        <dbReference type="ARBA" id="ARBA00022475"/>
    </source>
</evidence>
<keyword evidence="3 6" id="KW-0812">Transmembrane</keyword>
<dbReference type="Proteomes" id="UP000006443">
    <property type="component" value="Unassembled WGS sequence"/>
</dbReference>
<keyword evidence="2" id="KW-1003">Cell membrane</keyword>
<dbReference type="Gene3D" id="1.20.1640.10">
    <property type="entry name" value="Multidrug efflux transporter AcrB transmembrane domain"/>
    <property type="match status" value="2"/>
</dbReference>
<keyword evidence="5 6" id="KW-0472">Membrane</keyword>
<organism evidence="8 9">
    <name type="scientific">Dethiobacter alkaliphilus AHT 1</name>
    <dbReference type="NCBI Taxonomy" id="555088"/>
    <lineage>
        <taxon>Bacteria</taxon>
        <taxon>Bacillati</taxon>
        <taxon>Bacillota</taxon>
        <taxon>Dethiobacteria</taxon>
        <taxon>Dethiobacterales</taxon>
        <taxon>Dethiobacteraceae</taxon>
        <taxon>Dethiobacter</taxon>
    </lineage>
</organism>